<dbReference type="Gene3D" id="1.25.40.10">
    <property type="entry name" value="Tetratricopeptide repeat domain"/>
    <property type="match status" value="4"/>
</dbReference>
<reference evidence="2 3" key="1">
    <citation type="submission" date="2016-09" db="EMBL/GenBank/DDBJ databases">
        <title>Draft Genome Sequence of four Alteromonas macleodii strains isolated from copper coupons and grown long-term at elevated copper levels.</title>
        <authorList>
            <person name="Cusick K."/>
            <person name="Dale J."/>
            <person name="Little B."/>
            <person name="Biffinger J."/>
        </authorList>
    </citation>
    <scope>NUCLEOTIDE SEQUENCE [LARGE SCALE GENOMIC DNA]</scope>
    <source>
        <strain evidence="2 3">KCP01</strain>
    </source>
</reference>
<proteinExistence type="predicted"/>
<dbReference type="Proteomes" id="UP000095392">
    <property type="component" value="Unassembled WGS sequence"/>
</dbReference>
<keyword evidence="3" id="KW-1185">Reference proteome</keyword>
<dbReference type="Pfam" id="PF14559">
    <property type="entry name" value="TPR_19"/>
    <property type="match status" value="1"/>
</dbReference>
<dbReference type="PANTHER" id="PTHR12558:SF13">
    <property type="entry name" value="CELL DIVISION CYCLE PROTEIN 27 HOMOLOG"/>
    <property type="match status" value="1"/>
</dbReference>
<comment type="caution">
    <text evidence="2">The sequence shown here is derived from an EMBL/GenBank/DDBJ whole genome shotgun (WGS) entry which is preliminary data.</text>
</comment>
<sequence>MLKKNIQFAALALLTCIGCTPKAHQDYIQETKVALENGQSREAEVLIKQAMSEEPTPGLRLLLTEVYLLNGNTIGAKQQLEKVDIEALTPSEQSKAESLNAQIAILSFDSSYQRLIDKNSTCRDCMLAEAWSSVALSNSIDLERIEGVTAVFSVFEAFNSNTLTSLDVSPLIDNSTSDIELLVMGDLLRRSNNIDGMITVYNAYKKNNPNVLNINLPLAQALLVNNDFKKAKELVTPVLARFSKNPMANYLNSLILLSENKNVEAYNAISLADTYGINLPSVSLTKGLLEFNSQNYESALSSFEKATNMDPGNELANTMLVATKVKLGITDDALETLATQETLSELDVSTIGQLVGTESHAREWVTLQSKLAQSESPRARVLSGLIELAREGSSETLSKPGDTSDNTYNLIQVAMMMNKAQFGEALNYVDKWLERTNDKVKVMNYKAAIFIAKGDRDSARSVYEGTLELLPTNRAAHMFMAQSAAKNKDYEGALKSLDKILENNLNDVIVLKLYLAFQTLSKNKKYESKLHSYIDNAISEFDDNVLFKLMKAGIFATQGANELAQRVMNSVDADKAKLINQYWELQFYLAGRSNDLNQAREVVKAWNIQFPDSTRPNIALATYLEKAGQIEEAISVLEQVPHSLERRKESLALDAKLASLYIYAGNLSKAKYKIGQIEKKPNLPSGLLDYLRGSYAIKQNNLDEAESLLAKAYRETSNSHTLKLLHVLNLKRGTVDNSILIEHLKLHPNDISIKALLAESLIGKDNDKSIAIFEDIVSQSSGNSDLLNNYAWVLHLEGKDDRAFEVAKSVVKSNDSNQEYLDTLFRILTSLNRFNEITNFSNNASSDANTLLLANAYMHLNEKTQAQKALAKVEKSGLNKEDLSLYERISKDVKN</sequence>
<evidence type="ECO:0000313" key="2">
    <source>
        <dbReference type="EMBL" id="OES30210.1"/>
    </source>
</evidence>
<dbReference type="SMART" id="SM00028">
    <property type="entry name" value="TPR"/>
    <property type="match status" value="5"/>
</dbReference>
<keyword evidence="1" id="KW-0802">TPR repeat</keyword>
<evidence type="ECO:0000256" key="1">
    <source>
        <dbReference type="PROSITE-ProRule" id="PRU00339"/>
    </source>
</evidence>
<dbReference type="AlphaFoldDB" id="A0AB36FT00"/>
<gene>
    <name evidence="2" type="ORF">BFV95_2860</name>
</gene>
<dbReference type="EMBL" id="MIPY01000020">
    <property type="protein sequence ID" value="OES30210.1"/>
    <property type="molecule type" value="Genomic_DNA"/>
</dbReference>
<dbReference type="InterPro" id="IPR011990">
    <property type="entry name" value="TPR-like_helical_dom_sf"/>
</dbReference>
<evidence type="ECO:0000313" key="3">
    <source>
        <dbReference type="Proteomes" id="UP000095392"/>
    </source>
</evidence>
<dbReference type="PANTHER" id="PTHR12558">
    <property type="entry name" value="CELL DIVISION CYCLE 16,23,27"/>
    <property type="match status" value="1"/>
</dbReference>
<organism evidence="2 3">
    <name type="scientific">Alteromonas macleodii</name>
    <name type="common">Pseudoalteromonas macleodii</name>
    <dbReference type="NCBI Taxonomy" id="28108"/>
    <lineage>
        <taxon>Bacteria</taxon>
        <taxon>Pseudomonadati</taxon>
        <taxon>Pseudomonadota</taxon>
        <taxon>Gammaproteobacteria</taxon>
        <taxon>Alteromonadales</taxon>
        <taxon>Alteromonadaceae</taxon>
        <taxon>Alteromonas/Salinimonas group</taxon>
        <taxon>Alteromonas</taxon>
    </lineage>
</organism>
<accession>A0AB36FT00</accession>
<protein>
    <submittedName>
        <fullName evidence="2">Tetratricopeptide repeat family protein</fullName>
    </submittedName>
</protein>
<feature type="repeat" description="TPR" evidence="1">
    <location>
        <begin position="280"/>
        <end position="313"/>
    </location>
</feature>
<dbReference type="InterPro" id="IPR019734">
    <property type="entry name" value="TPR_rpt"/>
</dbReference>
<dbReference type="SUPFAM" id="SSF48452">
    <property type="entry name" value="TPR-like"/>
    <property type="match status" value="2"/>
</dbReference>
<dbReference type="RefSeq" id="WP_069944640.1">
    <property type="nucleotide sequence ID" value="NZ_MIPW01000017.1"/>
</dbReference>
<dbReference type="PROSITE" id="PS50005">
    <property type="entry name" value="TPR"/>
    <property type="match status" value="1"/>
</dbReference>
<name>A0AB36FT00_ALTMA</name>
<dbReference type="Pfam" id="PF13181">
    <property type="entry name" value="TPR_8"/>
    <property type="match status" value="1"/>
</dbReference>